<keyword evidence="2" id="KW-1185">Reference proteome</keyword>
<dbReference type="EMBL" id="JAPUUL010000841">
    <property type="protein sequence ID" value="KAJ8129173.1"/>
    <property type="molecule type" value="Genomic_DNA"/>
</dbReference>
<evidence type="ECO:0000313" key="2">
    <source>
        <dbReference type="Proteomes" id="UP001153332"/>
    </source>
</evidence>
<proteinExistence type="predicted"/>
<accession>A0ACC2JPP9</accession>
<name>A0ACC2JPP9_9PEZI</name>
<protein>
    <submittedName>
        <fullName evidence="1">Uncharacterized protein</fullName>
    </submittedName>
</protein>
<reference evidence="1" key="1">
    <citation type="submission" date="2022-12" db="EMBL/GenBank/DDBJ databases">
        <title>Genome Sequence of Lasiodiplodia mahajangana.</title>
        <authorList>
            <person name="Buettner E."/>
        </authorList>
    </citation>
    <scope>NUCLEOTIDE SEQUENCE</scope>
    <source>
        <strain evidence="1">VT137</strain>
    </source>
</reference>
<evidence type="ECO:0000313" key="1">
    <source>
        <dbReference type="EMBL" id="KAJ8129173.1"/>
    </source>
</evidence>
<comment type="caution">
    <text evidence="1">The sequence shown here is derived from an EMBL/GenBank/DDBJ whole genome shotgun (WGS) entry which is preliminary data.</text>
</comment>
<organism evidence="1 2">
    <name type="scientific">Lasiodiplodia mahajangana</name>
    <dbReference type="NCBI Taxonomy" id="1108764"/>
    <lineage>
        <taxon>Eukaryota</taxon>
        <taxon>Fungi</taxon>
        <taxon>Dikarya</taxon>
        <taxon>Ascomycota</taxon>
        <taxon>Pezizomycotina</taxon>
        <taxon>Dothideomycetes</taxon>
        <taxon>Dothideomycetes incertae sedis</taxon>
        <taxon>Botryosphaeriales</taxon>
        <taxon>Botryosphaeriaceae</taxon>
        <taxon>Lasiodiplodia</taxon>
    </lineage>
</organism>
<gene>
    <name evidence="1" type="ORF">O1611_g4457</name>
</gene>
<dbReference type="Proteomes" id="UP001153332">
    <property type="component" value="Unassembled WGS sequence"/>
</dbReference>
<sequence>MEPKARYVTEPRDDLAWEENDKQDEIWEKSLYSKEVRRAIGNLILRYRPGAAEVLHRPIKGGYNVLWRLEYKDGSSTALRVPFKGTEPTNVLQFPWKRVLTGAGSVKFPDEKTRYEAATMRYIAENTTIPVPKVYHYGTAAENPTGVGPFIIMEYIEHEMTMSEALADPLDPNEYHVLDPNVSEHKLNLLYGQMANILLQLSRLKFPRIGSLVEHEDGKISVSGRPLTQNMNSLIQLTDMPPTLLPSPSKTYTNVDEWYTALADMHMAQLVFQHNDAVEDEDDARDKYVARQLFRQLASSGRLTSEDELEGDGKDSAGFLIYSSDLRPSNILIDKDLQVVGIIDWEFAYVAPALFAFDPPWWLLLRLPECFDGKYKAWMKAYKPRLETFLRLLEVEEEKMQASSELASSSRHLALSDAKSPPLSKMMRQRWESKAWMINYAAKSSWEFDALFWRYLDPKYFGPNEVADHHARLSSLTSKESETMDALVKTKMEEAKERSLVHWDHGSAKAHLARFIA</sequence>